<dbReference type="EMBL" id="WTYS01000001">
    <property type="protein sequence ID" value="MXO55284.1"/>
    <property type="molecule type" value="Genomic_DNA"/>
</dbReference>
<evidence type="ECO:0000256" key="1">
    <source>
        <dbReference type="SAM" id="MobiDB-lite"/>
    </source>
</evidence>
<comment type="caution">
    <text evidence="3">The sequence shown here is derived from an EMBL/GenBank/DDBJ whole genome shotgun (WGS) entry which is preliminary data.</text>
</comment>
<accession>A0A6I4SID8</accession>
<dbReference type="InterPro" id="IPR007560">
    <property type="entry name" value="Restrct_endonuc_IV_Mrr"/>
</dbReference>
<feature type="region of interest" description="Disordered" evidence="1">
    <location>
        <begin position="168"/>
        <end position="188"/>
    </location>
</feature>
<dbReference type="OrthoDB" id="8456870at2"/>
<dbReference type="RefSeq" id="WP_160596626.1">
    <property type="nucleotide sequence ID" value="NZ_WTYS01000001.1"/>
</dbReference>
<dbReference type="Proteomes" id="UP000468943">
    <property type="component" value="Unassembled WGS sequence"/>
</dbReference>
<dbReference type="SUPFAM" id="SSF52980">
    <property type="entry name" value="Restriction endonuclease-like"/>
    <property type="match status" value="1"/>
</dbReference>
<evidence type="ECO:0000313" key="3">
    <source>
        <dbReference type="EMBL" id="MXO55284.1"/>
    </source>
</evidence>
<dbReference type="GO" id="GO:0004519">
    <property type="term" value="F:endonuclease activity"/>
    <property type="evidence" value="ECO:0007669"/>
    <property type="project" value="InterPro"/>
</dbReference>
<dbReference type="InterPro" id="IPR011856">
    <property type="entry name" value="tRNA_endonuc-like_dom_sf"/>
</dbReference>
<protein>
    <recommendedName>
        <fullName evidence="2">Restriction endonuclease type IV Mrr domain-containing protein</fullName>
    </recommendedName>
</protein>
<dbReference type="AlphaFoldDB" id="A0A6I4SID8"/>
<dbReference type="InterPro" id="IPR011335">
    <property type="entry name" value="Restrct_endonuc-II-like"/>
</dbReference>
<gene>
    <name evidence="3" type="ORF">GRI36_00160</name>
</gene>
<sequence>MKLEDLVKDWGEFEDLVAELHKTGDVTVERNVVLSGQSGAPRQIDVVIRHKSALFEHLILVECKYWKRRVRREQVDAFVTAVRDLRAARGIIVSTKGFQKGAVTQAWLDGIDLFSIRELSKAEWGLPGRIFDMFLHIVQVGTPRVTFPSAQFLPRFDGAGPPEIALHFEGGEPGSANPLRRPDGHPTGESLEAVVLEGAHRIVRHASEAVGVFNNERDGNYYLRCPGTLACDPPLIIATRTGLILAKTIAMDIPVKIDQSRITLDRSDHLTFALAIEDKVTGLVRTAARRPGSLKTEVSPAVPAAMDERDPPFQNGSVAKVFLKGFHDVSEIDALTLVDLTAVSVPRLYRDPSDD</sequence>
<keyword evidence="4" id="KW-1185">Reference proteome</keyword>
<evidence type="ECO:0000313" key="4">
    <source>
        <dbReference type="Proteomes" id="UP000468943"/>
    </source>
</evidence>
<dbReference type="Gene3D" id="3.40.1350.10">
    <property type="match status" value="1"/>
</dbReference>
<dbReference type="GO" id="GO:0003677">
    <property type="term" value="F:DNA binding"/>
    <property type="evidence" value="ECO:0007669"/>
    <property type="project" value="InterPro"/>
</dbReference>
<feature type="domain" description="Restriction endonuclease type IV Mrr" evidence="2">
    <location>
        <begin position="9"/>
        <end position="120"/>
    </location>
</feature>
<reference evidence="3 4" key="1">
    <citation type="submission" date="2019-12" db="EMBL/GenBank/DDBJ databases">
        <title>Genomic-based taxomic classification of the family Erythrobacteraceae.</title>
        <authorList>
            <person name="Xu L."/>
        </authorList>
    </citation>
    <scope>NUCLEOTIDE SEQUENCE [LARGE SCALE GENOMIC DNA]</scope>
    <source>
        <strain evidence="3 4">JCM 17802</strain>
    </source>
</reference>
<dbReference type="Pfam" id="PF04471">
    <property type="entry name" value="Mrr_cat"/>
    <property type="match status" value="1"/>
</dbReference>
<evidence type="ECO:0000259" key="2">
    <source>
        <dbReference type="Pfam" id="PF04471"/>
    </source>
</evidence>
<organism evidence="3 4">
    <name type="scientific">Pontixanthobacter gangjinensis</name>
    <dbReference type="NCBI Taxonomy" id="1028742"/>
    <lineage>
        <taxon>Bacteria</taxon>
        <taxon>Pseudomonadati</taxon>
        <taxon>Pseudomonadota</taxon>
        <taxon>Alphaproteobacteria</taxon>
        <taxon>Sphingomonadales</taxon>
        <taxon>Erythrobacteraceae</taxon>
        <taxon>Pontixanthobacter</taxon>
    </lineage>
</organism>
<proteinExistence type="predicted"/>
<name>A0A6I4SID8_9SPHN</name>
<dbReference type="GO" id="GO:0009307">
    <property type="term" value="P:DNA restriction-modification system"/>
    <property type="evidence" value="ECO:0007669"/>
    <property type="project" value="InterPro"/>
</dbReference>